<organism evidence="2 3">
    <name type="scientific">Brachionus plicatilis</name>
    <name type="common">Marine rotifer</name>
    <name type="synonym">Brachionus muelleri</name>
    <dbReference type="NCBI Taxonomy" id="10195"/>
    <lineage>
        <taxon>Eukaryota</taxon>
        <taxon>Metazoa</taxon>
        <taxon>Spiralia</taxon>
        <taxon>Gnathifera</taxon>
        <taxon>Rotifera</taxon>
        <taxon>Eurotatoria</taxon>
        <taxon>Monogononta</taxon>
        <taxon>Pseudotrocha</taxon>
        <taxon>Ploima</taxon>
        <taxon>Brachionidae</taxon>
        <taxon>Brachionus</taxon>
    </lineage>
</organism>
<accession>A0A3M7T4K5</accession>
<name>A0A3M7T4K5_BRAPC</name>
<dbReference type="Proteomes" id="UP000276133">
    <property type="component" value="Unassembled WGS sequence"/>
</dbReference>
<evidence type="ECO:0000313" key="3">
    <source>
        <dbReference type="Proteomes" id="UP000276133"/>
    </source>
</evidence>
<reference evidence="2 3" key="1">
    <citation type="journal article" date="2018" name="Sci. Rep.">
        <title>Genomic signatures of local adaptation to the degree of environmental predictability in rotifers.</title>
        <authorList>
            <person name="Franch-Gras L."/>
            <person name="Hahn C."/>
            <person name="Garcia-Roger E.M."/>
            <person name="Carmona M.J."/>
            <person name="Serra M."/>
            <person name="Gomez A."/>
        </authorList>
    </citation>
    <scope>NUCLEOTIDE SEQUENCE [LARGE SCALE GENOMIC DNA]</scope>
    <source>
        <strain evidence="2">HYR1</strain>
    </source>
</reference>
<evidence type="ECO:0000313" key="2">
    <source>
        <dbReference type="EMBL" id="RNA42885.1"/>
    </source>
</evidence>
<evidence type="ECO:0000256" key="1">
    <source>
        <dbReference type="SAM" id="MobiDB-lite"/>
    </source>
</evidence>
<feature type="region of interest" description="Disordered" evidence="1">
    <location>
        <begin position="35"/>
        <end position="57"/>
    </location>
</feature>
<keyword evidence="3" id="KW-1185">Reference proteome</keyword>
<protein>
    <submittedName>
        <fullName evidence="2">Uncharacterized protein</fullName>
    </submittedName>
</protein>
<dbReference type="EMBL" id="REGN01000304">
    <property type="protein sequence ID" value="RNA42885.1"/>
    <property type="molecule type" value="Genomic_DNA"/>
</dbReference>
<proteinExistence type="predicted"/>
<sequence length="78" mass="8851">MCLLLMRLNLELRKISLPDTGQLFQEAICRDSKGSQPERLANTMRPRKQHREMSTKPMGALDKRAILAIFAVLAEANL</sequence>
<comment type="caution">
    <text evidence="2">The sequence shown here is derived from an EMBL/GenBank/DDBJ whole genome shotgun (WGS) entry which is preliminary data.</text>
</comment>
<dbReference type="AlphaFoldDB" id="A0A3M7T4K5"/>
<gene>
    <name evidence="2" type="ORF">BpHYR1_045463</name>
</gene>